<accession>A0A182ECU1</accession>
<dbReference type="EMBL" id="UYRW01001688">
    <property type="protein sequence ID" value="VDK79930.1"/>
    <property type="molecule type" value="Genomic_DNA"/>
</dbReference>
<name>A0A182ECU1_ONCOC</name>
<proteinExistence type="predicted"/>
<protein>
    <submittedName>
        <fullName evidence="2 4">Uncharacterized protein</fullName>
    </submittedName>
</protein>
<evidence type="ECO:0000256" key="1">
    <source>
        <dbReference type="SAM" id="MobiDB-lite"/>
    </source>
</evidence>
<dbReference type="OrthoDB" id="10415123at2759"/>
<feature type="region of interest" description="Disordered" evidence="1">
    <location>
        <begin position="1"/>
        <end position="21"/>
    </location>
</feature>
<evidence type="ECO:0000313" key="2">
    <source>
        <dbReference type="EMBL" id="VDK79930.1"/>
    </source>
</evidence>
<reference evidence="4" key="1">
    <citation type="submission" date="2016-06" db="UniProtKB">
        <authorList>
            <consortium name="WormBaseParasite"/>
        </authorList>
    </citation>
    <scope>IDENTIFICATION</scope>
</reference>
<reference evidence="2 3" key="2">
    <citation type="submission" date="2018-08" db="EMBL/GenBank/DDBJ databases">
        <authorList>
            <person name="Laetsch R D."/>
            <person name="Stevens L."/>
            <person name="Kumar S."/>
            <person name="Blaxter L. M."/>
        </authorList>
    </citation>
    <scope>NUCLEOTIDE SEQUENCE [LARGE SCALE GENOMIC DNA]</scope>
</reference>
<gene>
    <name evidence="2" type="ORF">NOO_LOCUS5887</name>
</gene>
<organism evidence="4">
    <name type="scientific">Onchocerca ochengi</name>
    <name type="common">Filarial nematode worm</name>
    <dbReference type="NCBI Taxonomy" id="42157"/>
    <lineage>
        <taxon>Eukaryota</taxon>
        <taxon>Metazoa</taxon>
        <taxon>Ecdysozoa</taxon>
        <taxon>Nematoda</taxon>
        <taxon>Chromadorea</taxon>
        <taxon>Rhabditida</taxon>
        <taxon>Spirurina</taxon>
        <taxon>Spiruromorpha</taxon>
        <taxon>Filarioidea</taxon>
        <taxon>Onchocercidae</taxon>
        <taxon>Onchocerca</taxon>
    </lineage>
</organism>
<sequence length="104" mass="11825">MADDYEILDPNKAEPKFDSDSVPVTPILSSKQLSVIDQAIADKKNGEQRRKVILRKKDAEKMDNEYRSGSKLLDVKQGQGESDQFIIVYGNFLKNINEILCHQN</sequence>
<dbReference type="AlphaFoldDB" id="A0A182ECU1"/>
<evidence type="ECO:0000313" key="4">
    <source>
        <dbReference type="WBParaSite" id="nOo.2.0.1.t05887-RA"/>
    </source>
</evidence>
<dbReference type="WBParaSite" id="nOo.2.0.1.t05887-RA">
    <property type="protein sequence ID" value="nOo.2.0.1.t05887-RA"/>
    <property type="gene ID" value="nOo.2.0.1.g05887"/>
</dbReference>
<dbReference type="Proteomes" id="UP000271087">
    <property type="component" value="Unassembled WGS sequence"/>
</dbReference>
<keyword evidence="3" id="KW-1185">Reference proteome</keyword>
<feature type="compositionally biased region" description="Basic and acidic residues" evidence="1">
    <location>
        <begin position="9"/>
        <end position="19"/>
    </location>
</feature>
<evidence type="ECO:0000313" key="3">
    <source>
        <dbReference type="Proteomes" id="UP000271087"/>
    </source>
</evidence>